<comment type="similarity">
    <text evidence="1">Belongs to the CFA/CMAS family.</text>
</comment>
<evidence type="ECO:0000259" key="6">
    <source>
        <dbReference type="Pfam" id="PF25371"/>
    </source>
</evidence>
<dbReference type="InterPro" id="IPR029063">
    <property type="entry name" value="SAM-dependent_MTases_sf"/>
</dbReference>
<evidence type="ECO:0000256" key="1">
    <source>
        <dbReference type="ARBA" id="ARBA00010815"/>
    </source>
</evidence>
<name>A0A562KD72_SPHWJ</name>
<evidence type="ECO:0000256" key="2">
    <source>
        <dbReference type="ARBA" id="ARBA00022603"/>
    </source>
</evidence>
<dbReference type="Pfam" id="PF25371">
    <property type="entry name" value="DUF7884"/>
    <property type="match status" value="1"/>
</dbReference>
<dbReference type="CDD" id="cd02440">
    <property type="entry name" value="AdoMet_MTases"/>
    <property type="match status" value="1"/>
</dbReference>
<dbReference type="InterPro" id="IPR050723">
    <property type="entry name" value="CFA/CMAS"/>
</dbReference>
<evidence type="ECO:0000256" key="3">
    <source>
        <dbReference type="ARBA" id="ARBA00022679"/>
    </source>
</evidence>
<evidence type="ECO:0000313" key="7">
    <source>
        <dbReference type="EMBL" id="TWH93322.1"/>
    </source>
</evidence>
<dbReference type="PIRSF" id="PIRSF003085">
    <property type="entry name" value="CMAS"/>
    <property type="match status" value="1"/>
</dbReference>
<dbReference type="SUPFAM" id="SSF53335">
    <property type="entry name" value="S-adenosyl-L-methionine-dependent methyltransferases"/>
    <property type="match status" value="1"/>
</dbReference>
<evidence type="ECO:0000313" key="8">
    <source>
        <dbReference type="Proteomes" id="UP000316624"/>
    </source>
</evidence>
<dbReference type="EMBL" id="VLKK01000007">
    <property type="protein sequence ID" value="TWH93322.1"/>
    <property type="molecule type" value="Genomic_DNA"/>
</dbReference>
<dbReference type="InterPro" id="IPR057206">
    <property type="entry name" value="DUF7884"/>
</dbReference>
<protein>
    <submittedName>
        <fullName evidence="7">Cyclopropane-fatty-acyl-phospholipid synthase</fullName>
    </submittedName>
</protein>
<evidence type="ECO:0000256" key="5">
    <source>
        <dbReference type="ARBA" id="ARBA00023098"/>
    </source>
</evidence>
<reference evidence="7 8" key="1">
    <citation type="journal article" date="2015" name="Stand. Genomic Sci.">
        <title>Genomic Encyclopedia of Bacterial and Archaeal Type Strains, Phase III: the genomes of soil and plant-associated and newly described type strains.</title>
        <authorList>
            <person name="Whitman W.B."/>
            <person name="Woyke T."/>
            <person name="Klenk H.P."/>
            <person name="Zhou Y."/>
            <person name="Lilburn T.G."/>
            <person name="Beck B.J."/>
            <person name="De Vos P."/>
            <person name="Vandamme P."/>
            <person name="Eisen J.A."/>
            <person name="Garrity G."/>
            <person name="Hugenholtz P."/>
            <person name="Kyrpides N.C."/>
        </authorList>
    </citation>
    <scope>NUCLEOTIDE SEQUENCE [LARGE SCALE GENOMIC DNA]</scope>
    <source>
        <strain evidence="7 8">CGMCC 1.7748</strain>
    </source>
</reference>
<keyword evidence="4" id="KW-0949">S-adenosyl-L-methionine</keyword>
<sequence>MKIFERILRRLVSQGQLTVIYHDGSSSTVGTPDPAFPGLTLTFLDSRVPLDILKDPRLGMAEAYIDGRVAIEGGGIMELISLIRVNNAWEKGRSISSRGPLKRGFKALRQTLWRANHRSRAKANVAHHYDLSGALYALFLDKDRQYSCAYWPDADNRAGIGLEQAQEDKKAHIAAKLLLKPGMKVLDIGCGWGGMALYLHRTCGVDVTGITLSEEQLKVARQRAQEAGVSDHVRFELIDYRDMNGPFDRIVSVGMFEHVGTAHYRTFFNKCRDLLTPDGVMLLHTIGRIDGPGITDAFTQKYIFPGGYIPALSEMLRGSEGTRLMVTDVEVLRLHYALTIREWYKRTMEHREEIVALYDESFFRLWTFYLAGAATVFEHGGMVNYQVQYVRDRRTLPITRDYMTETEAALRNSSAG</sequence>
<dbReference type="Gene3D" id="3.40.50.150">
    <property type="entry name" value="Vaccinia Virus protein VP39"/>
    <property type="match status" value="1"/>
</dbReference>
<accession>A0A562KD72</accession>
<dbReference type="PANTHER" id="PTHR43667:SF1">
    <property type="entry name" value="CYCLOPROPANE-FATTY-ACYL-PHOSPHOLIPID SYNTHASE"/>
    <property type="match status" value="1"/>
</dbReference>
<dbReference type="Pfam" id="PF02353">
    <property type="entry name" value="CMAS"/>
    <property type="match status" value="1"/>
</dbReference>
<feature type="domain" description="DUF7884" evidence="6">
    <location>
        <begin position="5"/>
        <end position="83"/>
    </location>
</feature>
<dbReference type="InterPro" id="IPR003333">
    <property type="entry name" value="CMAS"/>
</dbReference>
<dbReference type="Proteomes" id="UP000316624">
    <property type="component" value="Unassembled WGS sequence"/>
</dbReference>
<organism evidence="7 8">
    <name type="scientific">Sphingobium wenxiniae (strain DSM 21828 / CGMCC 1.7748 / JZ-1)</name>
    <dbReference type="NCBI Taxonomy" id="595605"/>
    <lineage>
        <taxon>Bacteria</taxon>
        <taxon>Pseudomonadati</taxon>
        <taxon>Pseudomonadota</taxon>
        <taxon>Alphaproteobacteria</taxon>
        <taxon>Sphingomonadales</taxon>
        <taxon>Sphingomonadaceae</taxon>
        <taxon>Sphingobium</taxon>
    </lineage>
</organism>
<dbReference type="GO" id="GO:0032259">
    <property type="term" value="P:methylation"/>
    <property type="evidence" value="ECO:0007669"/>
    <property type="project" value="UniProtKB-KW"/>
</dbReference>
<dbReference type="RefSeq" id="WP_145073567.1">
    <property type="nucleotide sequence ID" value="NZ_JACIIY010000006.1"/>
</dbReference>
<keyword evidence="3" id="KW-0808">Transferase</keyword>
<dbReference type="AlphaFoldDB" id="A0A562KD72"/>
<gene>
    <name evidence="7" type="ORF">IQ35_02229</name>
</gene>
<evidence type="ECO:0000256" key="4">
    <source>
        <dbReference type="ARBA" id="ARBA00022691"/>
    </source>
</evidence>
<dbReference type="GO" id="GO:0008168">
    <property type="term" value="F:methyltransferase activity"/>
    <property type="evidence" value="ECO:0007669"/>
    <property type="project" value="UniProtKB-KW"/>
</dbReference>
<comment type="caution">
    <text evidence="7">The sequence shown here is derived from an EMBL/GenBank/DDBJ whole genome shotgun (WGS) entry which is preliminary data.</text>
</comment>
<dbReference type="GO" id="GO:0008610">
    <property type="term" value="P:lipid biosynthetic process"/>
    <property type="evidence" value="ECO:0007669"/>
    <property type="project" value="InterPro"/>
</dbReference>
<dbReference type="PANTHER" id="PTHR43667">
    <property type="entry name" value="CYCLOPROPANE-FATTY-ACYL-PHOSPHOLIPID SYNTHASE"/>
    <property type="match status" value="1"/>
</dbReference>
<keyword evidence="8" id="KW-1185">Reference proteome</keyword>
<keyword evidence="2" id="KW-0489">Methyltransferase</keyword>
<keyword evidence="5" id="KW-0443">Lipid metabolism</keyword>
<proteinExistence type="inferred from homology"/>